<reference evidence="2" key="1">
    <citation type="submission" date="2021-04" db="EMBL/GenBank/DDBJ databases">
        <title>Draft Genome Sequence of Pandoravirus japonicus, Isolated from the Sabaishi River of Niigata, Japan.</title>
        <authorList>
            <person name="Hosokawa N."/>
            <person name="Takahashi H."/>
            <person name="Aoki K."/>
            <person name="Takemura M."/>
        </authorList>
    </citation>
    <scope>NUCLEOTIDE SEQUENCE</scope>
</reference>
<accession>A0A811BP23</accession>
<evidence type="ECO:0000313" key="2">
    <source>
        <dbReference type="EMBL" id="BCU02716.1"/>
    </source>
</evidence>
<evidence type="ECO:0000256" key="1">
    <source>
        <dbReference type="SAM" id="MobiDB-lite"/>
    </source>
</evidence>
<dbReference type="EMBL" id="LC625835">
    <property type="protein sequence ID" value="BCU02716.1"/>
    <property type="molecule type" value="Genomic_DNA"/>
</dbReference>
<feature type="region of interest" description="Disordered" evidence="1">
    <location>
        <begin position="1"/>
        <end position="46"/>
    </location>
</feature>
<name>A0A811BP23_9VIRU</name>
<feature type="compositionally biased region" description="Low complexity" evidence="1">
    <location>
        <begin position="22"/>
        <end position="31"/>
    </location>
</feature>
<sequence length="121" mass="13264">MSETRDTEPTECRERVFERNPRATTTGRAGTSRAFDSRRPPDPTPEQIAAQLAFIEEHNAAAYALDAPKPDGGGQKQEVDWAAFDRSMGDVSSECAGLLEDFLAEKAARRAALESSPSHRE</sequence>
<evidence type="ECO:0000313" key="3">
    <source>
        <dbReference type="Proteomes" id="UP001253637"/>
    </source>
</evidence>
<dbReference type="Proteomes" id="UP001253637">
    <property type="component" value="Segment"/>
</dbReference>
<organism evidence="2 3">
    <name type="scientific">Pandoravirus japonicus</name>
    <dbReference type="NCBI Taxonomy" id="2823154"/>
    <lineage>
        <taxon>Viruses</taxon>
        <taxon>Pandoravirus</taxon>
    </lineage>
</organism>
<protein>
    <submittedName>
        <fullName evidence="2">Uncharacterized protein</fullName>
    </submittedName>
</protein>
<proteinExistence type="predicted"/>
<feature type="compositionally biased region" description="Basic and acidic residues" evidence="1">
    <location>
        <begin position="1"/>
        <end position="21"/>
    </location>
</feature>